<evidence type="ECO:0000256" key="1">
    <source>
        <dbReference type="SAM" id="MobiDB-lite"/>
    </source>
</evidence>
<proteinExistence type="predicted"/>
<reference evidence="3 4" key="1">
    <citation type="submission" date="2016-03" db="EMBL/GenBank/DDBJ databases">
        <authorList>
            <person name="Ploux O."/>
        </authorList>
    </citation>
    <scope>NUCLEOTIDE SEQUENCE [LARGE SCALE GENOMIC DNA]</scope>
    <source>
        <strain evidence="3 4">UAMH 11012</strain>
    </source>
</reference>
<feature type="domain" description="T-box" evidence="2">
    <location>
        <begin position="84"/>
        <end position="172"/>
    </location>
</feature>
<keyword evidence="4" id="KW-1185">Reference proteome</keyword>
<dbReference type="PROSITE" id="PS50252">
    <property type="entry name" value="TBOX_3"/>
    <property type="match status" value="1"/>
</dbReference>
<evidence type="ECO:0000313" key="4">
    <source>
        <dbReference type="Proteomes" id="UP000184330"/>
    </source>
</evidence>
<protein>
    <recommendedName>
        <fullName evidence="2">T-box domain-containing protein</fullName>
    </recommendedName>
</protein>
<sequence length="223" mass="25301">MALRIFKPNTVVAMSELVQTKPRTYAQMTISMDGISRNESLDVVHKYKDGSLFDFWLIPFDGPRYDFVFDLLTGMNDAARASYLANRLLEIVVEESSLDATGKQPTVLDPLKRLAPIVHQVKRLSIKIQIPAFSMTPYVLPFYEFETLTTWEVRTLTPGKVCPRPVGKDFIELVDAEYDRFQKEIDNAMVVNPSADPVAENITRKNFKASEDTKSSIKSSSRK</sequence>
<dbReference type="InterPro" id="IPR046360">
    <property type="entry name" value="T-box_DNA-bd"/>
</dbReference>
<dbReference type="GO" id="GO:0045893">
    <property type="term" value="P:positive regulation of DNA-templated transcription"/>
    <property type="evidence" value="ECO:0007669"/>
    <property type="project" value="InterPro"/>
</dbReference>
<accession>A0A1L7WX31</accession>
<organism evidence="3 4">
    <name type="scientific">Phialocephala subalpina</name>
    <dbReference type="NCBI Taxonomy" id="576137"/>
    <lineage>
        <taxon>Eukaryota</taxon>
        <taxon>Fungi</taxon>
        <taxon>Dikarya</taxon>
        <taxon>Ascomycota</taxon>
        <taxon>Pezizomycotina</taxon>
        <taxon>Leotiomycetes</taxon>
        <taxon>Helotiales</taxon>
        <taxon>Mollisiaceae</taxon>
        <taxon>Phialocephala</taxon>
        <taxon>Phialocephala fortinii species complex</taxon>
    </lineage>
</organism>
<name>A0A1L7WX31_9HELO</name>
<gene>
    <name evidence="3" type="ORF">PAC_07230</name>
</gene>
<evidence type="ECO:0000259" key="2">
    <source>
        <dbReference type="PROSITE" id="PS50252"/>
    </source>
</evidence>
<dbReference type="OrthoDB" id="10526487at2759"/>
<evidence type="ECO:0000313" key="3">
    <source>
        <dbReference type="EMBL" id="CZR57341.1"/>
    </source>
</evidence>
<dbReference type="AlphaFoldDB" id="A0A1L7WX31"/>
<dbReference type="Proteomes" id="UP000184330">
    <property type="component" value="Unassembled WGS sequence"/>
</dbReference>
<dbReference type="GO" id="GO:0003700">
    <property type="term" value="F:DNA-binding transcription factor activity"/>
    <property type="evidence" value="ECO:0007669"/>
    <property type="project" value="InterPro"/>
</dbReference>
<dbReference type="EMBL" id="FJOG01000009">
    <property type="protein sequence ID" value="CZR57341.1"/>
    <property type="molecule type" value="Genomic_DNA"/>
</dbReference>
<feature type="region of interest" description="Disordered" evidence="1">
    <location>
        <begin position="202"/>
        <end position="223"/>
    </location>
</feature>